<keyword evidence="9" id="KW-0804">Transcription</keyword>
<keyword evidence="5 11" id="KW-0863">Zinc-finger</keyword>
<sequence length="337" mass="37449">MLLPTEPDVPRRAQARWGHGNQPCRSCGDGDGRGDLAESGTEDSIIHIKQEEELCAADEQEEEAGEAPGEPCPAEQAFYEPEAPGAPEKGEEGDPRELPGAGDEELPRDPDPGFQAYATDVLSWIKQEEEPRCPERRRSEKEETSTHSSTGHDGNAKRDPPSDCIESTACDSGGGPAGEEQPPAEGEETFPAENPPGSPCWDPRPDKPGPWGRCRQHSGGSPANQQQGQGRGKSYICSDCGKSFICHSWLVRHQMTHTGERPYKCSECDKSYRRKDYLLNHQRQHSGERLFQCPLCRKRFVRRRSFMKHQESHVQETHLTLGGWPCTELRGSVMHSI</sequence>
<evidence type="ECO:0000256" key="1">
    <source>
        <dbReference type="ARBA" id="ARBA00004123"/>
    </source>
</evidence>
<comment type="similarity">
    <text evidence="2">Belongs to the krueppel C2H2-type zinc-finger protein family.</text>
</comment>
<dbReference type="Pfam" id="PF00096">
    <property type="entry name" value="zf-C2H2"/>
    <property type="match status" value="3"/>
</dbReference>
<organism evidence="14 15">
    <name type="scientific">Patagioenas fasciata monilis</name>
    <dbReference type="NCBI Taxonomy" id="372326"/>
    <lineage>
        <taxon>Eukaryota</taxon>
        <taxon>Metazoa</taxon>
        <taxon>Chordata</taxon>
        <taxon>Craniata</taxon>
        <taxon>Vertebrata</taxon>
        <taxon>Euteleostomi</taxon>
        <taxon>Archelosauria</taxon>
        <taxon>Archosauria</taxon>
        <taxon>Dinosauria</taxon>
        <taxon>Saurischia</taxon>
        <taxon>Theropoda</taxon>
        <taxon>Coelurosauria</taxon>
        <taxon>Aves</taxon>
        <taxon>Neognathae</taxon>
        <taxon>Neoaves</taxon>
        <taxon>Columbimorphae</taxon>
        <taxon>Columbiformes</taxon>
        <taxon>Columbidae</taxon>
        <taxon>Patagioenas</taxon>
    </lineage>
</organism>
<dbReference type="GO" id="GO:0000981">
    <property type="term" value="F:DNA-binding transcription factor activity, RNA polymerase II-specific"/>
    <property type="evidence" value="ECO:0007669"/>
    <property type="project" value="TreeGrafter"/>
</dbReference>
<comment type="subcellular location">
    <subcellularLocation>
        <location evidence="1">Nucleus</location>
    </subcellularLocation>
</comment>
<feature type="compositionally biased region" description="Polar residues" evidence="12">
    <location>
        <begin position="218"/>
        <end position="228"/>
    </location>
</feature>
<dbReference type="PROSITE" id="PS50157">
    <property type="entry name" value="ZINC_FINGER_C2H2_2"/>
    <property type="match status" value="3"/>
</dbReference>
<dbReference type="PANTHER" id="PTHR23235:SF120">
    <property type="entry name" value="KRUPPEL-LIKE FACTOR 15"/>
    <property type="match status" value="1"/>
</dbReference>
<feature type="compositionally biased region" description="Basic and acidic residues" evidence="12">
    <location>
        <begin position="126"/>
        <end position="145"/>
    </location>
</feature>
<dbReference type="SMART" id="SM00355">
    <property type="entry name" value="ZnF_C2H2"/>
    <property type="match status" value="3"/>
</dbReference>
<keyword evidence="8" id="KW-0238">DNA-binding</keyword>
<evidence type="ECO:0000313" key="14">
    <source>
        <dbReference type="EMBL" id="OPJ72171.1"/>
    </source>
</evidence>
<evidence type="ECO:0000256" key="12">
    <source>
        <dbReference type="SAM" id="MobiDB-lite"/>
    </source>
</evidence>
<proteinExistence type="inferred from homology"/>
<dbReference type="GO" id="GO:0008270">
    <property type="term" value="F:zinc ion binding"/>
    <property type="evidence" value="ECO:0007669"/>
    <property type="project" value="UniProtKB-KW"/>
</dbReference>
<feature type="compositionally biased region" description="Acidic residues" evidence="12">
    <location>
        <begin position="53"/>
        <end position="65"/>
    </location>
</feature>
<dbReference type="OrthoDB" id="427030at2759"/>
<dbReference type="Proteomes" id="UP000190648">
    <property type="component" value="Unassembled WGS sequence"/>
</dbReference>
<evidence type="ECO:0000313" key="15">
    <source>
        <dbReference type="Proteomes" id="UP000190648"/>
    </source>
</evidence>
<gene>
    <name evidence="14" type="ORF">AV530_014704</name>
</gene>
<evidence type="ECO:0000256" key="5">
    <source>
        <dbReference type="ARBA" id="ARBA00022771"/>
    </source>
</evidence>
<feature type="compositionally biased region" description="Low complexity" evidence="12">
    <location>
        <begin position="66"/>
        <end position="87"/>
    </location>
</feature>
<protein>
    <recommendedName>
        <fullName evidence="13">C2H2-type domain-containing protein</fullName>
    </recommendedName>
</protein>
<keyword evidence="6" id="KW-0862">Zinc</keyword>
<evidence type="ECO:0000256" key="6">
    <source>
        <dbReference type="ARBA" id="ARBA00022833"/>
    </source>
</evidence>
<dbReference type="Gene3D" id="3.30.160.60">
    <property type="entry name" value="Classic Zinc Finger"/>
    <property type="match status" value="3"/>
</dbReference>
<name>A0A1V4JJ11_PATFA</name>
<keyword evidence="10" id="KW-0539">Nucleus</keyword>
<dbReference type="AlphaFoldDB" id="A0A1V4JJ11"/>
<evidence type="ECO:0000256" key="9">
    <source>
        <dbReference type="ARBA" id="ARBA00023163"/>
    </source>
</evidence>
<keyword evidence="4" id="KW-0677">Repeat</keyword>
<dbReference type="GO" id="GO:0000978">
    <property type="term" value="F:RNA polymerase II cis-regulatory region sequence-specific DNA binding"/>
    <property type="evidence" value="ECO:0007669"/>
    <property type="project" value="TreeGrafter"/>
</dbReference>
<dbReference type="InterPro" id="IPR013087">
    <property type="entry name" value="Znf_C2H2_type"/>
</dbReference>
<dbReference type="PANTHER" id="PTHR23235">
    <property type="entry name" value="KRUEPPEL-LIKE TRANSCRIPTION FACTOR"/>
    <property type="match status" value="1"/>
</dbReference>
<keyword evidence="3" id="KW-0479">Metal-binding</keyword>
<dbReference type="GO" id="GO:0005634">
    <property type="term" value="C:nucleus"/>
    <property type="evidence" value="ECO:0007669"/>
    <property type="project" value="UniProtKB-SubCell"/>
</dbReference>
<dbReference type="FunFam" id="3.30.160.60:FF:000358">
    <property type="entry name" value="zinc finger protein 24"/>
    <property type="match status" value="1"/>
</dbReference>
<evidence type="ECO:0000256" key="8">
    <source>
        <dbReference type="ARBA" id="ARBA00023125"/>
    </source>
</evidence>
<feature type="compositionally biased region" description="Basic and acidic residues" evidence="12">
    <location>
        <begin position="88"/>
        <end position="97"/>
    </location>
</feature>
<feature type="domain" description="C2H2-type" evidence="13">
    <location>
        <begin position="263"/>
        <end position="290"/>
    </location>
</feature>
<feature type="domain" description="C2H2-type" evidence="13">
    <location>
        <begin position="291"/>
        <end position="318"/>
    </location>
</feature>
<evidence type="ECO:0000256" key="2">
    <source>
        <dbReference type="ARBA" id="ARBA00006991"/>
    </source>
</evidence>
<keyword evidence="15" id="KW-1185">Reference proteome</keyword>
<evidence type="ECO:0000256" key="4">
    <source>
        <dbReference type="ARBA" id="ARBA00022737"/>
    </source>
</evidence>
<reference evidence="14 15" key="1">
    <citation type="submission" date="2016-02" db="EMBL/GenBank/DDBJ databases">
        <title>Band-tailed pigeon sequencing and assembly.</title>
        <authorList>
            <person name="Soares A.E."/>
            <person name="Novak B.J."/>
            <person name="Rice E.S."/>
            <person name="O'Connell B."/>
            <person name="Chang D."/>
            <person name="Weber S."/>
            <person name="Shapiro B."/>
        </authorList>
    </citation>
    <scope>NUCLEOTIDE SEQUENCE [LARGE SCALE GENOMIC DNA]</scope>
    <source>
        <strain evidence="14">BTP2013</strain>
        <tissue evidence="14">Blood</tissue>
    </source>
</reference>
<accession>A0A1V4JJ11</accession>
<dbReference type="SUPFAM" id="SSF57667">
    <property type="entry name" value="beta-beta-alpha zinc fingers"/>
    <property type="match status" value="2"/>
</dbReference>
<feature type="domain" description="C2H2-type" evidence="13">
    <location>
        <begin position="235"/>
        <end position="262"/>
    </location>
</feature>
<evidence type="ECO:0000259" key="13">
    <source>
        <dbReference type="PROSITE" id="PS50157"/>
    </source>
</evidence>
<comment type="caution">
    <text evidence="14">The sequence shown here is derived from an EMBL/GenBank/DDBJ whole genome shotgun (WGS) entry which is preliminary data.</text>
</comment>
<evidence type="ECO:0000256" key="7">
    <source>
        <dbReference type="ARBA" id="ARBA00023015"/>
    </source>
</evidence>
<evidence type="ECO:0000256" key="11">
    <source>
        <dbReference type="PROSITE-ProRule" id="PRU00042"/>
    </source>
</evidence>
<evidence type="ECO:0000256" key="10">
    <source>
        <dbReference type="ARBA" id="ARBA00023242"/>
    </source>
</evidence>
<feature type="region of interest" description="Disordered" evidence="12">
    <location>
        <begin position="1"/>
        <end position="232"/>
    </location>
</feature>
<keyword evidence="7" id="KW-0805">Transcription regulation</keyword>
<dbReference type="FunFam" id="3.30.160.60:FF:000367">
    <property type="entry name" value="Zinc finger protein 572"/>
    <property type="match status" value="1"/>
</dbReference>
<dbReference type="InterPro" id="IPR036236">
    <property type="entry name" value="Znf_C2H2_sf"/>
</dbReference>
<evidence type="ECO:0000256" key="3">
    <source>
        <dbReference type="ARBA" id="ARBA00022723"/>
    </source>
</evidence>
<dbReference type="PROSITE" id="PS00028">
    <property type="entry name" value="ZINC_FINGER_C2H2_1"/>
    <property type="match status" value="3"/>
</dbReference>
<dbReference type="EMBL" id="LSYS01007252">
    <property type="protein sequence ID" value="OPJ72171.1"/>
    <property type="molecule type" value="Genomic_DNA"/>
</dbReference>
<dbReference type="STRING" id="372326.A0A1V4JJ11"/>